<dbReference type="AlphaFoldDB" id="A0A0S7BZZ6"/>
<sequence length="130" mass="14684">MTPGQIPQKRMAIKNRKEYRRHRIKLRIRKVVSGTPEQPRLTVFRSNKQIYAQIINDLEGKTLVSASSRTPEVSGTPMAKIEQAKLVGQLIAKRAIEAGIQNVVFDRNGYLYHGRIKSLAEAAREGGLKF</sequence>
<dbReference type="PANTHER" id="PTHR12899:SF3">
    <property type="entry name" value="LARGE RIBOSOMAL SUBUNIT PROTEIN UL18M"/>
    <property type="match status" value="1"/>
</dbReference>
<name>A0A0S7BZZ6_9BACT</name>
<evidence type="ECO:0000256" key="5">
    <source>
        <dbReference type="ARBA" id="ARBA00023274"/>
    </source>
</evidence>
<evidence type="ECO:0000256" key="4">
    <source>
        <dbReference type="ARBA" id="ARBA00022980"/>
    </source>
</evidence>
<dbReference type="GO" id="GO:0008097">
    <property type="term" value="F:5S rRNA binding"/>
    <property type="evidence" value="ECO:0007669"/>
    <property type="project" value="TreeGrafter"/>
</dbReference>
<dbReference type="Proteomes" id="UP000053091">
    <property type="component" value="Unassembled WGS sequence"/>
</dbReference>
<evidence type="ECO:0000313" key="8">
    <source>
        <dbReference type="EMBL" id="GAP43249.1"/>
    </source>
</evidence>
<dbReference type="Gene3D" id="3.30.420.100">
    <property type="match status" value="1"/>
</dbReference>
<evidence type="ECO:0000256" key="2">
    <source>
        <dbReference type="ARBA" id="ARBA00022730"/>
    </source>
</evidence>
<dbReference type="HAMAP" id="MF_01337_B">
    <property type="entry name" value="Ribosomal_uL18_B"/>
    <property type="match status" value="1"/>
</dbReference>
<reference evidence="8" key="1">
    <citation type="journal article" date="2015" name="Genome Announc.">
        <title>Draft Genome Sequence of Bacteroidales Strain TBC1, a Novel Isolate from a Methanogenic Wastewater Treatment System.</title>
        <authorList>
            <person name="Tourlousse D.M."/>
            <person name="Matsuura N."/>
            <person name="Sun L."/>
            <person name="Toyonaga M."/>
            <person name="Kuroda K."/>
            <person name="Ohashi A."/>
            <person name="Cruz R."/>
            <person name="Yamaguchi T."/>
            <person name="Sekiguchi Y."/>
        </authorList>
    </citation>
    <scope>NUCLEOTIDE SEQUENCE [LARGE SCALE GENOMIC DNA]</scope>
    <source>
        <strain evidence="8">TBC1</strain>
    </source>
</reference>
<keyword evidence="3 7" id="KW-0694">RNA-binding</keyword>
<keyword evidence="4 7" id="KW-0689">Ribosomal protein</keyword>
<dbReference type="PATRIC" id="fig|1678841.3.peg.1572"/>
<comment type="similarity">
    <text evidence="1 7">Belongs to the universal ribosomal protein uL18 family.</text>
</comment>
<keyword evidence="5 7" id="KW-0687">Ribonucleoprotein</keyword>
<dbReference type="GO" id="GO:0022625">
    <property type="term" value="C:cytosolic large ribosomal subunit"/>
    <property type="evidence" value="ECO:0007669"/>
    <property type="project" value="TreeGrafter"/>
</dbReference>
<dbReference type="GO" id="GO:0006412">
    <property type="term" value="P:translation"/>
    <property type="evidence" value="ECO:0007669"/>
    <property type="project" value="UniProtKB-UniRule"/>
</dbReference>
<gene>
    <name evidence="7" type="primary">rplR</name>
    <name evidence="8" type="ORF">TBC1_111399</name>
</gene>
<dbReference type="InterPro" id="IPR057268">
    <property type="entry name" value="Ribosomal_L18"/>
</dbReference>
<evidence type="ECO:0000256" key="1">
    <source>
        <dbReference type="ARBA" id="ARBA00007116"/>
    </source>
</evidence>
<dbReference type="InterPro" id="IPR004389">
    <property type="entry name" value="Ribosomal_uL18_bac-type"/>
</dbReference>
<organism evidence="8">
    <name type="scientific">Lentimicrobium saccharophilum</name>
    <dbReference type="NCBI Taxonomy" id="1678841"/>
    <lineage>
        <taxon>Bacteria</taxon>
        <taxon>Pseudomonadati</taxon>
        <taxon>Bacteroidota</taxon>
        <taxon>Bacteroidia</taxon>
        <taxon>Bacteroidales</taxon>
        <taxon>Lentimicrobiaceae</taxon>
        <taxon>Lentimicrobium</taxon>
    </lineage>
</organism>
<evidence type="ECO:0000313" key="9">
    <source>
        <dbReference type="Proteomes" id="UP000053091"/>
    </source>
</evidence>
<dbReference type="PANTHER" id="PTHR12899">
    <property type="entry name" value="39S RIBOSOMAL PROTEIN L18, MITOCHONDRIAL"/>
    <property type="match status" value="1"/>
</dbReference>
<comment type="function">
    <text evidence="7">This is one of the proteins that bind and probably mediate the attachment of the 5S RNA into the large ribosomal subunit, where it forms part of the central protuberance.</text>
</comment>
<dbReference type="STRING" id="1678841.TBC1_111399"/>
<dbReference type="GO" id="GO:0003735">
    <property type="term" value="F:structural constituent of ribosome"/>
    <property type="evidence" value="ECO:0007669"/>
    <property type="project" value="InterPro"/>
</dbReference>
<evidence type="ECO:0000256" key="3">
    <source>
        <dbReference type="ARBA" id="ARBA00022884"/>
    </source>
</evidence>
<evidence type="ECO:0000256" key="7">
    <source>
        <dbReference type="HAMAP-Rule" id="MF_01337"/>
    </source>
</evidence>
<dbReference type="CDD" id="cd00432">
    <property type="entry name" value="Ribosomal_L18_L5e"/>
    <property type="match status" value="1"/>
</dbReference>
<dbReference type="SUPFAM" id="SSF53137">
    <property type="entry name" value="Translational machinery components"/>
    <property type="match status" value="1"/>
</dbReference>
<keyword evidence="2 7" id="KW-0699">rRNA-binding</keyword>
<dbReference type="EMBL" id="DF968182">
    <property type="protein sequence ID" value="GAP43249.1"/>
    <property type="molecule type" value="Genomic_DNA"/>
</dbReference>
<dbReference type="Pfam" id="PF00861">
    <property type="entry name" value="Ribosomal_L18p"/>
    <property type="match status" value="1"/>
</dbReference>
<evidence type="ECO:0000256" key="6">
    <source>
        <dbReference type="ARBA" id="ARBA00035197"/>
    </source>
</evidence>
<dbReference type="NCBIfam" id="TIGR00060">
    <property type="entry name" value="L18_bact"/>
    <property type="match status" value="1"/>
</dbReference>
<dbReference type="FunFam" id="3.30.420.100:FF:000003">
    <property type="entry name" value="50S ribosomal protein L18"/>
    <property type="match status" value="1"/>
</dbReference>
<dbReference type="InterPro" id="IPR005484">
    <property type="entry name" value="Ribosomal_uL18_bac/plant/anim"/>
</dbReference>
<comment type="subunit">
    <text evidence="7">Part of the 50S ribosomal subunit; part of the 5S rRNA/L5/L18/L25 subcomplex. Contacts the 5S and 23S rRNAs.</text>
</comment>
<proteinExistence type="inferred from homology"/>
<protein>
    <recommendedName>
        <fullName evidence="6 7">Large ribosomal subunit protein uL18</fullName>
    </recommendedName>
</protein>
<keyword evidence="9" id="KW-1185">Reference proteome</keyword>
<accession>A0A0S7BZZ6</accession>